<dbReference type="InterPro" id="IPR009097">
    <property type="entry name" value="Cyclic_Pdiesterase"/>
</dbReference>
<dbReference type="RefSeq" id="WP_129272189.1">
    <property type="nucleotide sequence ID" value="NZ_MZXW01000022.1"/>
</dbReference>
<dbReference type="AlphaFoldDB" id="A0A4Q1V0C2"/>
<organism evidence="1 2">
    <name type="scientific">Bradyrhizobium betae</name>
    <dbReference type="NCBI Taxonomy" id="244734"/>
    <lineage>
        <taxon>Bacteria</taxon>
        <taxon>Pseudomonadati</taxon>
        <taxon>Pseudomonadota</taxon>
        <taxon>Alphaproteobacteria</taxon>
        <taxon>Hyphomicrobiales</taxon>
        <taxon>Nitrobacteraceae</taxon>
        <taxon>Bradyrhizobium</taxon>
    </lineage>
</organism>
<accession>A0A4Q1V0C2</accession>
<proteinExistence type="predicted"/>
<dbReference type="Pfam" id="PF13563">
    <property type="entry name" value="2_5_RNA_ligase2"/>
    <property type="match status" value="1"/>
</dbReference>
<evidence type="ECO:0000313" key="1">
    <source>
        <dbReference type="EMBL" id="RXT44911.1"/>
    </source>
</evidence>
<reference evidence="1 2" key="1">
    <citation type="submission" date="2017-03" db="EMBL/GenBank/DDBJ databases">
        <authorList>
            <person name="Safronova V.I."/>
            <person name="Sazanova A.L."/>
            <person name="Chirak E.R."/>
        </authorList>
    </citation>
    <scope>NUCLEOTIDE SEQUENCE [LARGE SCALE GENOMIC DNA]</scope>
    <source>
        <strain evidence="1 2">Opo-243</strain>
    </source>
</reference>
<evidence type="ECO:0000313" key="2">
    <source>
        <dbReference type="Proteomes" id="UP000290819"/>
    </source>
</evidence>
<dbReference type="EMBL" id="MZXW01000022">
    <property type="protein sequence ID" value="RXT44911.1"/>
    <property type="molecule type" value="Genomic_DNA"/>
</dbReference>
<dbReference type="Proteomes" id="UP000290819">
    <property type="component" value="Unassembled WGS sequence"/>
</dbReference>
<gene>
    <name evidence="1" type="ORF">B5V03_20240</name>
</gene>
<dbReference type="SUPFAM" id="SSF55144">
    <property type="entry name" value="LigT-like"/>
    <property type="match status" value="1"/>
</dbReference>
<keyword evidence="2" id="KW-1185">Reference proteome</keyword>
<dbReference type="OrthoDB" id="463286at2"/>
<name>A0A4Q1V0C2_9BRAD</name>
<protein>
    <submittedName>
        <fullName evidence="1">Calmodulin</fullName>
    </submittedName>
</protein>
<dbReference type="Gene3D" id="3.90.1140.10">
    <property type="entry name" value="Cyclic phosphodiesterase"/>
    <property type="match status" value="1"/>
</dbReference>
<sequence>MAVAINMRADNDSADAIEQLWDQVAALEDGPSMRTLAYRPHLTFAIYDSPGIDEETAWKAMLSASAGETQLPVTFRRMRWFVGPPLVLWVEPEPSETLRRWHALISAAIDPAHCRPHYRPGVWTPHCTLGTRIADRNSKDAIAFAQSFDRRIQVNFDVVDCVVFPPVRVVAERELPKGRSVA</sequence>
<comment type="caution">
    <text evidence="1">The sequence shown here is derived from an EMBL/GenBank/DDBJ whole genome shotgun (WGS) entry which is preliminary data.</text>
</comment>